<reference evidence="7 8" key="1">
    <citation type="submission" date="2024-01" db="EMBL/GenBank/DDBJ databases">
        <title>Comparative genomics of Cryptococcus and Kwoniella reveals pathogenesis evolution and contrasting modes of karyotype evolution via chromosome fusion or intercentromeric recombination.</title>
        <authorList>
            <person name="Coelho M.A."/>
            <person name="David-Palma M."/>
            <person name="Shea T."/>
            <person name="Bowers K."/>
            <person name="McGinley-Smith S."/>
            <person name="Mohammad A.W."/>
            <person name="Gnirke A."/>
            <person name="Yurkov A.M."/>
            <person name="Nowrousian M."/>
            <person name="Sun S."/>
            <person name="Cuomo C.A."/>
            <person name="Heitman J."/>
        </authorList>
    </citation>
    <scope>NUCLEOTIDE SEQUENCE [LARGE SCALE GENOMIC DNA]</scope>
    <source>
        <strain evidence="7">CBS 11374</strain>
    </source>
</reference>
<name>A0ABZ1CZ02_9TREE</name>
<organism evidence="7 8">
    <name type="scientific">Kwoniella shivajii</name>
    <dbReference type="NCBI Taxonomy" id="564305"/>
    <lineage>
        <taxon>Eukaryota</taxon>
        <taxon>Fungi</taxon>
        <taxon>Dikarya</taxon>
        <taxon>Basidiomycota</taxon>
        <taxon>Agaricomycotina</taxon>
        <taxon>Tremellomycetes</taxon>
        <taxon>Tremellales</taxon>
        <taxon>Cryptococcaceae</taxon>
        <taxon>Kwoniella</taxon>
    </lineage>
</organism>
<dbReference type="PANTHER" id="PTHR33798:SF5">
    <property type="entry name" value="FLAVIN REDUCTASE LIKE DOMAIN-CONTAINING PROTEIN"/>
    <property type="match status" value="1"/>
</dbReference>
<evidence type="ECO:0000256" key="3">
    <source>
        <dbReference type="ARBA" id="ARBA00022643"/>
    </source>
</evidence>
<comment type="similarity">
    <text evidence="4">Belongs to the flavoredoxin family.</text>
</comment>
<feature type="region of interest" description="Disordered" evidence="5">
    <location>
        <begin position="1"/>
        <end position="23"/>
    </location>
</feature>
<evidence type="ECO:0000259" key="6">
    <source>
        <dbReference type="SMART" id="SM00903"/>
    </source>
</evidence>
<evidence type="ECO:0000256" key="4">
    <source>
        <dbReference type="ARBA" id="ARBA00038054"/>
    </source>
</evidence>
<evidence type="ECO:0000313" key="8">
    <source>
        <dbReference type="Proteomes" id="UP001329825"/>
    </source>
</evidence>
<dbReference type="Pfam" id="PF01613">
    <property type="entry name" value="Flavin_Reduct"/>
    <property type="match status" value="1"/>
</dbReference>
<proteinExistence type="inferred from homology"/>
<protein>
    <recommendedName>
        <fullName evidence="6">Flavin reductase like domain-containing protein</fullName>
    </recommendedName>
</protein>
<comment type="cofactor">
    <cofactor evidence="1">
        <name>FMN</name>
        <dbReference type="ChEBI" id="CHEBI:58210"/>
    </cofactor>
</comment>
<dbReference type="RefSeq" id="XP_062790671.1">
    <property type="nucleotide sequence ID" value="XM_062934620.1"/>
</dbReference>
<dbReference type="PANTHER" id="PTHR33798">
    <property type="entry name" value="FLAVOPROTEIN OXYGENASE"/>
    <property type="match status" value="1"/>
</dbReference>
<dbReference type="GeneID" id="87955013"/>
<evidence type="ECO:0000256" key="1">
    <source>
        <dbReference type="ARBA" id="ARBA00001917"/>
    </source>
</evidence>
<gene>
    <name evidence="7" type="ORF">IL334_002882</name>
</gene>
<evidence type="ECO:0000256" key="2">
    <source>
        <dbReference type="ARBA" id="ARBA00022630"/>
    </source>
</evidence>
<keyword evidence="2" id="KW-0285">Flavoprotein</keyword>
<dbReference type="InterPro" id="IPR002563">
    <property type="entry name" value="Flavin_Rdtase-like_dom"/>
</dbReference>
<feature type="domain" description="Flavin reductase like" evidence="6">
    <location>
        <begin position="82"/>
        <end position="233"/>
    </location>
</feature>
<dbReference type="SMART" id="SM00903">
    <property type="entry name" value="Flavin_Reduct"/>
    <property type="match status" value="1"/>
</dbReference>
<dbReference type="Gene3D" id="2.30.110.10">
    <property type="entry name" value="Electron Transport, Fmn-binding Protein, Chain A"/>
    <property type="match status" value="1"/>
</dbReference>
<evidence type="ECO:0000256" key="5">
    <source>
        <dbReference type="SAM" id="MobiDB-lite"/>
    </source>
</evidence>
<dbReference type="EMBL" id="CP141883">
    <property type="protein sequence ID" value="WRT65931.1"/>
    <property type="molecule type" value="Genomic_DNA"/>
</dbReference>
<accession>A0ABZ1CZ02</accession>
<sequence>MSDSYYRNMHKHRPFKDVESEREDFDISIQPQTTKVPEPNFIPGQGLNNLPYSKDFEAKQDGFKSIIPEEQEKSDIYKMMISGITPRPIAFVSTMDENGNSNLAPMSYFNAVGHNPPTIMISITGGKHEDGWKDTNHNIKTTKEFCVSIISEPFLEAANYTAVDAPADISEWALSGLTQRPSETIKPPHVAESAFSMECTLEHFHELIGDEGKPTHSVVLGRIKRFQVKEFVLDPNDPFKVMTEKLRPMSRLGGITYSRTTQMVEVPRPVWDQVKDTDEVKAALAKGVKKV</sequence>
<keyword evidence="8" id="KW-1185">Reference proteome</keyword>
<keyword evidence="3" id="KW-0288">FMN</keyword>
<evidence type="ECO:0000313" key="7">
    <source>
        <dbReference type="EMBL" id="WRT65931.1"/>
    </source>
</evidence>
<dbReference type="SUPFAM" id="SSF50475">
    <property type="entry name" value="FMN-binding split barrel"/>
    <property type="match status" value="1"/>
</dbReference>
<dbReference type="Proteomes" id="UP001329825">
    <property type="component" value="Chromosome 3"/>
</dbReference>
<dbReference type="InterPro" id="IPR012349">
    <property type="entry name" value="Split_barrel_FMN-bd"/>
</dbReference>